<proteinExistence type="predicted"/>
<gene>
    <name evidence="1" type="ORF">SK128_026903</name>
</gene>
<dbReference type="Pfam" id="PF03564">
    <property type="entry name" value="DUF1759"/>
    <property type="match status" value="1"/>
</dbReference>
<dbReference type="EMBL" id="JAXCGZ010015690">
    <property type="protein sequence ID" value="KAK7069915.1"/>
    <property type="molecule type" value="Genomic_DNA"/>
</dbReference>
<keyword evidence="2" id="KW-1185">Reference proteome</keyword>
<comment type="caution">
    <text evidence="1">The sequence shown here is derived from an EMBL/GenBank/DDBJ whole genome shotgun (WGS) entry which is preliminary data.</text>
</comment>
<dbReference type="InterPro" id="IPR005312">
    <property type="entry name" value="DUF1759"/>
</dbReference>
<dbReference type="AlphaFoldDB" id="A0AAN8WPK2"/>
<organism evidence="1 2">
    <name type="scientific">Halocaridina rubra</name>
    <name type="common">Hawaiian red shrimp</name>
    <dbReference type="NCBI Taxonomy" id="373956"/>
    <lineage>
        <taxon>Eukaryota</taxon>
        <taxon>Metazoa</taxon>
        <taxon>Ecdysozoa</taxon>
        <taxon>Arthropoda</taxon>
        <taxon>Crustacea</taxon>
        <taxon>Multicrustacea</taxon>
        <taxon>Malacostraca</taxon>
        <taxon>Eumalacostraca</taxon>
        <taxon>Eucarida</taxon>
        <taxon>Decapoda</taxon>
        <taxon>Pleocyemata</taxon>
        <taxon>Caridea</taxon>
        <taxon>Atyoidea</taxon>
        <taxon>Atyidae</taxon>
        <taxon>Halocaridina</taxon>
    </lineage>
</organism>
<dbReference type="Proteomes" id="UP001381693">
    <property type="component" value="Unassembled WGS sequence"/>
</dbReference>
<name>A0AAN8WPK2_HALRR</name>
<evidence type="ECO:0000313" key="2">
    <source>
        <dbReference type="Proteomes" id="UP001381693"/>
    </source>
</evidence>
<reference evidence="1 2" key="1">
    <citation type="submission" date="2023-11" db="EMBL/GenBank/DDBJ databases">
        <title>Halocaridina rubra genome assembly.</title>
        <authorList>
            <person name="Smith C."/>
        </authorList>
    </citation>
    <scope>NUCLEOTIDE SEQUENCE [LARGE SCALE GENOMIC DNA]</scope>
    <source>
        <strain evidence="1">EP-1</strain>
        <tissue evidence="1">Whole</tissue>
    </source>
</reference>
<evidence type="ECO:0000313" key="1">
    <source>
        <dbReference type="EMBL" id="KAK7069915.1"/>
    </source>
</evidence>
<accession>A0AAN8WPK2</accession>
<sequence>MAYIVGFQISDQAYDDAITALTDRFANTERVKQALLLNLFDIPRPKKLEKFRLD</sequence>
<protein>
    <submittedName>
        <fullName evidence="1">Uncharacterized protein</fullName>
    </submittedName>
</protein>